<keyword evidence="2" id="KW-0229">DNA integration</keyword>
<proteinExistence type="predicted"/>
<dbReference type="InterPro" id="IPR050090">
    <property type="entry name" value="Tyrosine_recombinase_XerCD"/>
</dbReference>
<keyword evidence="9" id="KW-1185">Reference proteome</keyword>
<name>A0ABM8S855_9BACT</name>
<dbReference type="PROSITE" id="PS51900">
    <property type="entry name" value="CB"/>
    <property type="match status" value="1"/>
</dbReference>
<reference evidence="8 9" key="1">
    <citation type="submission" date="2021-02" db="EMBL/GenBank/DDBJ databases">
        <authorList>
            <person name="Han P."/>
        </authorList>
    </citation>
    <scope>NUCLEOTIDE SEQUENCE [LARGE SCALE GENOMIC DNA]</scope>
    <source>
        <strain evidence="8">Candidatus Nitrospira sp. ZN2</strain>
    </source>
</reference>
<evidence type="ECO:0000256" key="1">
    <source>
        <dbReference type="ARBA" id="ARBA00022829"/>
    </source>
</evidence>
<evidence type="ECO:0000259" key="7">
    <source>
        <dbReference type="PROSITE" id="PS51900"/>
    </source>
</evidence>
<dbReference type="EMBL" id="CAJNBJ010000020">
    <property type="protein sequence ID" value="CAE6794519.1"/>
    <property type="molecule type" value="Genomic_DNA"/>
</dbReference>
<dbReference type="RefSeq" id="WP_213044006.1">
    <property type="nucleotide sequence ID" value="NZ_CAJNBJ010000020.1"/>
</dbReference>
<dbReference type="Pfam" id="PF02899">
    <property type="entry name" value="Phage_int_SAM_1"/>
    <property type="match status" value="1"/>
</dbReference>
<keyword evidence="1" id="KW-0159">Chromosome partition</keyword>
<feature type="domain" description="Tyr recombinase" evidence="6">
    <location>
        <begin position="110"/>
        <end position="303"/>
    </location>
</feature>
<dbReference type="SUPFAM" id="SSF56349">
    <property type="entry name" value="DNA breaking-rejoining enzymes"/>
    <property type="match status" value="1"/>
</dbReference>
<dbReference type="InterPro" id="IPR004107">
    <property type="entry name" value="Integrase_SAM-like_N"/>
</dbReference>
<dbReference type="InterPro" id="IPR002104">
    <property type="entry name" value="Integrase_catalytic"/>
</dbReference>
<organism evidence="8 9">
    <name type="scientific">Nitrospira defluvii</name>
    <dbReference type="NCBI Taxonomy" id="330214"/>
    <lineage>
        <taxon>Bacteria</taxon>
        <taxon>Pseudomonadati</taxon>
        <taxon>Nitrospirota</taxon>
        <taxon>Nitrospiria</taxon>
        <taxon>Nitrospirales</taxon>
        <taxon>Nitrospiraceae</taxon>
        <taxon>Nitrospira</taxon>
    </lineage>
</organism>
<dbReference type="Gene3D" id="1.10.150.130">
    <property type="match status" value="1"/>
</dbReference>
<dbReference type="Gene3D" id="1.10.443.10">
    <property type="entry name" value="Intergrase catalytic core"/>
    <property type="match status" value="1"/>
</dbReference>
<keyword evidence="4" id="KW-0233">DNA recombination</keyword>
<dbReference type="Proteomes" id="UP000675880">
    <property type="component" value="Unassembled WGS sequence"/>
</dbReference>
<gene>
    <name evidence="8" type="ORF">NSPZN2_70025</name>
</gene>
<evidence type="ECO:0000256" key="3">
    <source>
        <dbReference type="ARBA" id="ARBA00023125"/>
    </source>
</evidence>
<dbReference type="SUPFAM" id="SSF47823">
    <property type="entry name" value="lambda integrase-like, N-terminal domain"/>
    <property type="match status" value="1"/>
</dbReference>
<accession>A0ABM8S855</accession>
<dbReference type="InterPro" id="IPR010998">
    <property type="entry name" value="Integrase_recombinase_N"/>
</dbReference>
<evidence type="ECO:0000313" key="9">
    <source>
        <dbReference type="Proteomes" id="UP000675880"/>
    </source>
</evidence>
<dbReference type="PROSITE" id="PS51898">
    <property type="entry name" value="TYR_RECOMBINASE"/>
    <property type="match status" value="1"/>
</dbReference>
<dbReference type="InterPro" id="IPR011010">
    <property type="entry name" value="DNA_brk_join_enz"/>
</dbReference>
<dbReference type="InterPro" id="IPR013762">
    <property type="entry name" value="Integrase-like_cat_sf"/>
</dbReference>
<evidence type="ECO:0000259" key="6">
    <source>
        <dbReference type="PROSITE" id="PS51898"/>
    </source>
</evidence>
<feature type="domain" description="Core-binding (CB)" evidence="7">
    <location>
        <begin position="5"/>
        <end position="88"/>
    </location>
</feature>
<evidence type="ECO:0000313" key="8">
    <source>
        <dbReference type="EMBL" id="CAE6794519.1"/>
    </source>
</evidence>
<keyword evidence="3 5" id="KW-0238">DNA-binding</keyword>
<dbReference type="PANTHER" id="PTHR30349">
    <property type="entry name" value="PHAGE INTEGRASE-RELATED"/>
    <property type="match status" value="1"/>
</dbReference>
<protein>
    <submittedName>
        <fullName evidence="8">Phage_integrase domain-containing protein</fullName>
    </submittedName>
</protein>
<sequence>MSRHNLAPTLIAAFLQERAAAIAHTTVATYARKLTTFHEWWRDHEPSLPVSETLATRYARWLATHGTRSKSSQGLHLSAVRQWACFLLTAGHLSINPFAAVSGPPRARWLRHRLLTRTDLQALLKQFAVTTLVGQRDYLLAALMIRTGARESELAMANIGDLTEYGEEGSLLLLHSKGKAKQEPVVVRPDLSTKLWTYLRQRYPDGRFPSQDPLFTNHHPSSQGERMTTRGMRKQLKAAFTEAGLAQPHVTALSLRLSGGALAYRKGASPSELKKTMRHESIKTTQVLIDQVNRIRFGAERYLDDIQ</sequence>
<evidence type="ECO:0000256" key="4">
    <source>
        <dbReference type="ARBA" id="ARBA00023172"/>
    </source>
</evidence>
<dbReference type="Pfam" id="PF00589">
    <property type="entry name" value="Phage_integrase"/>
    <property type="match status" value="1"/>
</dbReference>
<comment type="caution">
    <text evidence="8">The sequence shown here is derived from an EMBL/GenBank/DDBJ whole genome shotgun (WGS) entry which is preliminary data.</text>
</comment>
<evidence type="ECO:0000256" key="2">
    <source>
        <dbReference type="ARBA" id="ARBA00022908"/>
    </source>
</evidence>
<dbReference type="PANTHER" id="PTHR30349:SF81">
    <property type="entry name" value="TYROSINE RECOMBINASE XERC"/>
    <property type="match status" value="1"/>
</dbReference>
<dbReference type="InterPro" id="IPR044068">
    <property type="entry name" value="CB"/>
</dbReference>
<evidence type="ECO:0000256" key="5">
    <source>
        <dbReference type="PROSITE-ProRule" id="PRU01248"/>
    </source>
</evidence>